<sequence length="256" mass="27991">MTETTMQVLHTINAVDGFNPAEFTRNLPNEDGGTSLYLDVKYRLLWFRLHRPQGKISSEIISVTEKSAIVTCRLYADRSDPADQYLAQSSAQRFATDDKYGDRYLEIAETAAIGRVLAAAGYGTQFCGATDMLSGVIADAPIDSMNSEDDVPPDDSGSLVVHQTRTQPKQAEVQQPTPIPKASNPMTLEDYLNSMTLEEAKKVKVDCGYNTGKTLGEVAMRKPSDLDWYVQKYNGRNLALKAAAILLVSAASEKAG</sequence>
<gene>
    <name evidence="2" type="ORF">H9X91_01430</name>
</gene>
<dbReference type="EMBL" id="JACSNX010000001">
    <property type="protein sequence ID" value="MBM6850098.1"/>
    <property type="molecule type" value="Genomic_DNA"/>
</dbReference>
<accession>A0ABS2FSJ8</accession>
<evidence type="ECO:0000313" key="2">
    <source>
        <dbReference type="EMBL" id="MBM6850098.1"/>
    </source>
</evidence>
<proteinExistence type="predicted"/>
<organism evidence="2 3">
    <name type="scientific">Oscillibacter valericigenes</name>
    <dbReference type="NCBI Taxonomy" id="351091"/>
    <lineage>
        <taxon>Bacteria</taxon>
        <taxon>Bacillati</taxon>
        <taxon>Bacillota</taxon>
        <taxon>Clostridia</taxon>
        <taxon>Eubacteriales</taxon>
        <taxon>Oscillospiraceae</taxon>
        <taxon>Oscillibacter</taxon>
    </lineage>
</organism>
<feature type="region of interest" description="Disordered" evidence="1">
    <location>
        <begin position="166"/>
        <end position="185"/>
    </location>
</feature>
<feature type="compositionally biased region" description="Polar residues" evidence="1">
    <location>
        <begin position="166"/>
        <end position="176"/>
    </location>
</feature>
<dbReference type="RefSeq" id="WP_204801779.1">
    <property type="nucleotide sequence ID" value="NZ_JACSNX010000001.1"/>
</dbReference>
<name>A0ABS2FSJ8_9FIRM</name>
<evidence type="ECO:0000256" key="1">
    <source>
        <dbReference type="SAM" id="MobiDB-lite"/>
    </source>
</evidence>
<reference evidence="2 3" key="1">
    <citation type="journal article" date="2021" name="Sci. Rep.">
        <title>The distribution of antibiotic resistance genes in chicken gut microbiota commensals.</title>
        <authorList>
            <person name="Juricova H."/>
            <person name="Matiasovicova J."/>
            <person name="Kubasova T."/>
            <person name="Cejkova D."/>
            <person name="Rychlik I."/>
        </authorList>
    </citation>
    <scope>NUCLEOTIDE SEQUENCE [LARGE SCALE GENOMIC DNA]</scope>
    <source>
        <strain evidence="2 3">An411</strain>
    </source>
</reference>
<evidence type="ECO:0000313" key="3">
    <source>
        <dbReference type="Proteomes" id="UP000719500"/>
    </source>
</evidence>
<evidence type="ECO:0008006" key="4">
    <source>
        <dbReference type="Google" id="ProtNLM"/>
    </source>
</evidence>
<dbReference type="Proteomes" id="UP000719500">
    <property type="component" value="Unassembled WGS sequence"/>
</dbReference>
<keyword evidence="3" id="KW-1185">Reference proteome</keyword>
<protein>
    <recommendedName>
        <fullName evidence="4">Phage protein</fullName>
    </recommendedName>
</protein>
<comment type="caution">
    <text evidence="2">The sequence shown here is derived from an EMBL/GenBank/DDBJ whole genome shotgun (WGS) entry which is preliminary data.</text>
</comment>